<feature type="compositionally biased region" description="Polar residues" evidence="1">
    <location>
        <begin position="66"/>
        <end position="76"/>
    </location>
</feature>
<evidence type="ECO:0000256" key="2">
    <source>
        <dbReference type="SAM" id="Phobius"/>
    </source>
</evidence>
<proteinExistence type="predicted"/>
<dbReference type="RefSeq" id="WP_204424207.1">
    <property type="nucleotide sequence ID" value="NZ_CP070228.1"/>
</dbReference>
<dbReference type="Pfam" id="PF13399">
    <property type="entry name" value="LytR_C"/>
    <property type="match status" value="1"/>
</dbReference>
<keyword evidence="2" id="KW-0472">Membrane</keyword>
<accession>A0ABX7IHI9</accession>
<keyword evidence="2" id="KW-1133">Transmembrane helix</keyword>
<dbReference type="InterPro" id="IPR050922">
    <property type="entry name" value="LytR/CpsA/Psr_CW_biosynth"/>
</dbReference>
<keyword evidence="2" id="KW-0812">Transmembrane</keyword>
<evidence type="ECO:0000313" key="4">
    <source>
        <dbReference type="EMBL" id="QRV02019.1"/>
    </source>
</evidence>
<dbReference type="EMBL" id="CP070228">
    <property type="protein sequence ID" value="QRV02019.1"/>
    <property type="molecule type" value="Genomic_DNA"/>
</dbReference>
<dbReference type="Proteomes" id="UP000602653">
    <property type="component" value="Chromosome"/>
</dbReference>
<evidence type="ECO:0000259" key="3">
    <source>
        <dbReference type="Pfam" id="PF13399"/>
    </source>
</evidence>
<evidence type="ECO:0000256" key="1">
    <source>
        <dbReference type="SAM" id="MobiDB-lite"/>
    </source>
</evidence>
<feature type="domain" description="LytR/CpsA/Psr regulator C-terminal" evidence="3">
    <location>
        <begin position="106"/>
        <end position="190"/>
    </location>
</feature>
<dbReference type="Gene3D" id="3.30.70.2390">
    <property type="match status" value="1"/>
</dbReference>
<keyword evidence="5" id="KW-1185">Reference proteome</keyword>
<dbReference type="PANTHER" id="PTHR33392:SF6">
    <property type="entry name" value="POLYISOPRENYL-TEICHOIC ACID--PEPTIDOGLYCAN TEICHOIC ACID TRANSFERASE TAGU"/>
    <property type="match status" value="1"/>
</dbReference>
<name>A0ABX7IHI9_9ACTO</name>
<dbReference type="InterPro" id="IPR027381">
    <property type="entry name" value="LytR/CpsA/Psr_C"/>
</dbReference>
<dbReference type="PANTHER" id="PTHR33392">
    <property type="entry name" value="POLYISOPRENYL-TEICHOIC ACID--PEPTIDOGLYCAN TEICHOIC ACID TRANSFERASE TAGU"/>
    <property type="match status" value="1"/>
</dbReference>
<protein>
    <submittedName>
        <fullName evidence="4">LytR C-terminal domain-containing protein</fullName>
    </submittedName>
</protein>
<organism evidence="4 5">
    <name type="scientific">Arcanobacterium phocisimile</name>
    <dbReference type="NCBI Taxonomy" id="1302235"/>
    <lineage>
        <taxon>Bacteria</taxon>
        <taxon>Bacillati</taxon>
        <taxon>Actinomycetota</taxon>
        <taxon>Actinomycetes</taxon>
        <taxon>Actinomycetales</taxon>
        <taxon>Actinomycetaceae</taxon>
        <taxon>Arcanobacterium</taxon>
    </lineage>
</organism>
<sequence>MNAYIEDEFDRLARERQTLGAHRKPRRVSPWLIALVAVLVIAPLVGWGIGLWAASDSASEDDANPPATSQTEQQAPAEQPVAPESTEENPAGQPTPQPTEPVLNKDVSVQVLNGSGVNGAAGQTAEMLGGQGYTAVEPGDYTAGLPTETTVYYRNAGSIKEAEDIAKNIEGATVDDGSDLGLSADIVVVLR</sequence>
<evidence type="ECO:0000313" key="5">
    <source>
        <dbReference type="Proteomes" id="UP000602653"/>
    </source>
</evidence>
<feature type="region of interest" description="Disordered" evidence="1">
    <location>
        <begin position="57"/>
        <end position="102"/>
    </location>
</feature>
<reference evidence="4 5" key="1">
    <citation type="submission" date="2021-02" db="EMBL/GenBank/DDBJ databases">
        <title>Complete Genome Sequence of Arcanobacterium phocisimile strain DSM 26142T from a harbour seal.</title>
        <authorList>
            <person name="Borowiak M."/>
            <person name="Alssahen M."/>
            <person name="Malorny B."/>
            <person name="Laemmler C."/>
            <person name="Siebert U."/>
            <person name="Ploetz M."/>
            <person name="Abdulmawjood A."/>
        </authorList>
    </citation>
    <scope>NUCLEOTIDE SEQUENCE [LARGE SCALE GENOMIC DNA]</scope>
    <source>
        <strain evidence="4 5">DSM 26142</strain>
    </source>
</reference>
<gene>
    <name evidence="4" type="ORF">JTE88_08055</name>
</gene>
<feature type="transmembrane region" description="Helical" evidence="2">
    <location>
        <begin position="31"/>
        <end position="54"/>
    </location>
</feature>